<evidence type="ECO:0000313" key="1">
    <source>
        <dbReference type="EMBL" id="KAG8227464.1"/>
    </source>
</evidence>
<comment type="caution">
    <text evidence="1">The sequence shown here is derived from an EMBL/GenBank/DDBJ whole genome shotgun (WGS) entry which is preliminary data.</text>
</comment>
<evidence type="ECO:0000313" key="2">
    <source>
        <dbReference type="Proteomes" id="UP000792457"/>
    </source>
</evidence>
<dbReference type="OrthoDB" id="1728974at2759"/>
<sequence length="176" mass="20136">MSGKIRLAPLEVPPPELFHYITGDTPESKHFLQNMRAYNAWTIMFHRFKKKSMNIEACQRLGLLENNNHKELALRNAALTATAEQVRDLFAIIMTTCSPSNPNTLWEKFKGSMSDDVLHQVRQVHPELNMEYLTKHIFKEGKCLVINNQTVVELGMQAPRRDGLDALNSEVSKEES</sequence>
<gene>
    <name evidence="1" type="ORF">J437_LFUL011630</name>
</gene>
<dbReference type="EMBL" id="KZ308324">
    <property type="protein sequence ID" value="KAG8227464.1"/>
    <property type="molecule type" value="Genomic_DNA"/>
</dbReference>
<proteinExistence type="predicted"/>
<dbReference type="AlphaFoldDB" id="A0A8K0P199"/>
<organism evidence="1 2">
    <name type="scientific">Ladona fulva</name>
    <name type="common">Scarce chaser dragonfly</name>
    <name type="synonym">Libellula fulva</name>
    <dbReference type="NCBI Taxonomy" id="123851"/>
    <lineage>
        <taxon>Eukaryota</taxon>
        <taxon>Metazoa</taxon>
        <taxon>Ecdysozoa</taxon>
        <taxon>Arthropoda</taxon>
        <taxon>Hexapoda</taxon>
        <taxon>Insecta</taxon>
        <taxon>Pterygota</taxon>
        <taxon>Palaeoptera</taxon>
        <taxon>Odonata</taxon>
        <taxon>Epiprocta</taxon>
        <taxon>Anisoptera</taxon>
        <taxon>Libelluloidea</taxon>
        <taxon>Libellulidae</taxon>
        <taxon>Ladona</taxon>
    </lineage>
</organism>
<dbReference type="Proteomes" id="UP000792457">
    <property type="component" value="Unassembled WGS sequence"/>
</dbReference>
<reference evidence="1" key="2">
    <citation type="submission" date="2017-10" db="EMBL/GenBank/DDBJ databases">
        <title>Ladona fulva Genome sequencing and assembly.</title>
        <authorList>
            <person name="Murali S."/>
            <person name="Richards S."/>
            <person name="Bandaranaike D."/>
            <person name="Bellair M."/>
            <person name="Blankenburg K."/>
            <person name="Chao H."/>
            <person name="Dinh H."/>
            <person name="Doddapaneni H."/>
            <person name="Dugan-Rocha S."/>
            <person name="Elkadiri S."/>
            <person name="Gnanaolivu R."/>
            <person name="Hernandez B."/>
            <person name="Skinner E."/>
            <person name="Javaid M."/>
            <person name="Lee S."/>
            <person name="Li M."/>
            <person name="Ming W."/>
            <person name="Munidasa M."/>
            <person name="Muniz J."/>
            <person name="Nguyen L."/>
            <person name="Hughes D."/>
            <person name="Osuji N."/>
            <person name="Pu L.-L."/>
            <person name="Puazo M."/>
            <person name="Qu C."/>
            <person name="Quiroz J."/>
            <person name="Raj R."/>
            <person name="Weissenberger G."/>
            <person name="Xin Y."/>
            <person name="Zou X."/>
            <person name="Han Y."/>
            <person name="Worley K."/>
            <person name="Muzny D."/>
            <person name="Gibbs R."/>
        </authorList>
    </citation>
    <scope>NUCLEOTIDE SEQUENCE</scope>
    <source>
        <strain evidence="1">Sampled in the wild</strain>
    </source>
</reference>
<accession>A0A8K0P199</accession>
<keyword evidence="2" id="KW-1185">Reference proteome</keyword>
<name>A0A8K0P199_LADFU</name>
<reference evidence="1" key="1">
    <citation type="submission" date="2013-04" db="EMBL/GenBank/DDBJ databases">
        <authorList>
            <person name="Qu J."/>
            <person name="Murali S.C."/>
            <person name="Bandaranaike D."/>
            <person name="Bellair M."/>
            <person name="Blankenburg K."/>
            <person name="Chao H."/>
            <person name="Dinh H."/>
            <person name="Doddapaneni H."/>
            <person name="Downs B."/>
            <person name="Dugan-Rocha S."/>
            <person name="Elkadiri S."/>
            <person name="Gnanaolivu R.D."/>
            <person name="Hernandez B."/>
            <person name="Javaid M."/>
            <person name="Jayaseelan J.C."/>
            <person name="Lee S."/>
            <person name="Li M."/>
            <person name="Ming W."/>
            <person name="Munidasa M."/>
            <person name="Muniz J."/>
            <person name="Nguyen L."/>
            <person name="Ongeri F."/>
            <person name="Osuji N."/>
            <person name="Pu L.-L."/>
            <person name="Puazo M."/>
            <person name="Qu C."/>
            <person name="Quiroz J."/>
            <person name="Raj R."/>
            <person name="Weissenberger G."/>
            <person name="Xin Y."/>
            <person name="Zou X."/>
            <person name="Han Y."/>
            <person name="Richards S."/>
            <person name="Worley K."/>
            <person name="Muzny D."/>
            <person name="Gibbs R."/>
        </authorList>
    </citation>
    <scope>NUCLEOTIDE SEQUENCE</scope>
    <source>
        <strain evidence="1">Sampled in the wild</strain>
    </source>
</reference>
<protein>
    <submittedName>
        <fullName evidence="1">Uncharacterized protein</fullName>
    </submittedName>
</protein>